<proteinExistence type="predicted"/>
<name>A0A655EMB8_SALET</name>
<dbReference type="Proteomes" id="UP000042394">
    <property type="component" value="Unassembled WGS sequence"/>
</dbReference>
<reference evidence="1 2" key="1">
    <citation type="submission" date="2015-03" db="EMBL/GenBank/DDBJ databases">
        <authorList>
            <consortium name="Pathogen Informatics"/>
        </authorList>
    </citation>
    <scope>NUCLEOTIDE SEQUENCE [LARGE SCALE GENOMIC DNA]</scope>
    <source>
        <strain evidence="1 2">D4891</strain>
    </source>
</reference>
<dbReference type="AlphaFoldDB" id="A0A655EMB8"/>
<evidence type="ECO:0000313" key="2">
    <source>
        <dbReference type="Proteomes" id="UP000042394"/>
    </source>
</evidence>
<protein>
    <submittedName>
        <fullName evidence="1">Uncharacterized protein</fullName>
    </submittedName>
</protein>
<organism evidence="1 2">
    <name type="scientific">Salmonella enterica subsp. enterica serovar Bovismorbificans</name>
    <dbReference type="NCBI Taxonomy" id="58097"/>
    <lineage>
        <taxon>Bacteria</taxon>
        <taxon>Pseudomonadati</taxon>
        <taxon>Pseudomonadota</taxon>
        <taxon>Gammaproteobacteria</taxon>
        <taxon>Enterobacterales</taxon>
        <taxon>Enterobacteriaceae</taxon>
        <taxon>Salmonella</taxon>
    </lineage>
</organism>
<gene>
    <name evidence="1" type="ORF">ERS008207_04814</name>
</gene>
<accession>A0A655EMB8</accession>
<sequence length="156" mass="17930">MAIPGFIHRNRELQTLCRHIDRLPPQRTVAGFHHRITFTGDRRGDMQFHGVAWTIIRFIQFEGDAIRTRRAATVAVILPAIAGPETNAADRLIRRFDLQTVRAPFHREADFSGFIRVQIQRLLTLHQIFLIKLRLPAFAFRPVPVIVATLADEPHL</sequence>
<evidence type="ECO:0000313" key="1">
    <source>
        <dbReference type="EMBL" id="CNV27535.1"/>
    </source>
</evidence>
<dbReference type="EMBL" id="CQPD01000086">
    <property type="protein sequence ID" value="CNV27535.1"/>
    <property type="molecule type" value="Genomic_DNA"/>
</dbReference>